<dbReference type="RefSeq" id="WP_025901901.1">
    <property type="nucleotide sequence ID" value="NZ_ATMJ01000011.1"/>
</dbReference>
<keyword evidence="3" id="KW-1185">Reference proteome</keyword>
<feature type="transmembrane region" description="Helical" evidence="1">
    <location>
        <begin position="15"/>
        <end position="37"/>
    </location>
</feature>
<protein>
    <submittedName>
        <fullName evidence="2">Putative membrane protein</fullName>
    </submittedName>
</protein>
<feature type="transmembrane region" description="Helical" evidence="1">
    <location>
        <begin position="154"/>
        <end position="172"/>
    </location>
</feature>
<dbReference type="InterPro" id="IPR025229">
    <property type="entry name" value="YniB-like"/>
</dbReference>
<keyword evidence="1" id="KW-0472">Membrane</keyword>
<gene>
    <name evidence="2" type="primary">yniB</name>
    <name evidence="2" type="ORF">GTPT_2404</name>
</gene>
<dbReference type="AlphaFoldDB" id="A0A085JDU7"/>
<comment type="caution">
    <text evidence="2">The sequence shown here is derived from an EMBL/GenBank/DDBJ whole genome shotgun (WGS) entry which is preliminary data.</text>
</comment>
<dbReference type="OrthoDB" id="6870983at2"/>
<feature type="transmembrane region" description="Helical" evidence="1">
    <location>
        <begin position="49"/>
        <end position="72"/>
    </location>
</feature>
<evidence type="ECO:0000313" key="2">
    <source>
        <dbReference type="EMBL" id="KFD18643.1"/>
    </source>
</evidence>
<reference evidence="2 3" key="1">
    <citation type="submission" date="2014-05" db="EMBL/GenBank/DDBJ databases">
        <title>ATOL: Assembling a taxonomically balanced genome-scale reconstruction of the evolutionary history of the Enterobacteriaceae.</title>
        <authorList>
            <person name="Plunkett G.III."/>
            <person name="Neeno-Eckwall E.C."/>
            <person name="Glasner J.D."/>
            <person name="Perna N.T."/>
        </authorList>
    </citation>
    <scope>NUCLEOTIDE SEQUENCE [LARGE SCALE GENOMIC DNA]</scope>
    <source>
        <strain evidence="2 3">ATCC 33301</strain>
    </source>
</reference>
<organism evidence="2 3">
    <name type="scientific">Tatumella ptyseos ATCC 33301</name>
    <dbReference type="NCBI Taxonomy" id="1005995"/>
    <lineage>
        <taxon>Bacteria</taxon>
        <taxon>Pseudomonadati</taxon>
        <taxon>Pseudomonadota</taxon>
        <taxon>Gammaproteobacteria</taxon>
        <taxon>Enterobacterales</taxon>
        <taxon>Erwiniaceae</taxon>
        <taxon>Tatumella</taxon>
    </lineage>
</organism>
<proteinExistence type="predicted"/>
<dbReference type="eggNOG" id="ENOG502Z8K9">
    <property type="taxonomic scope" value="Bacteria"/>
</dbReference>
<keyword evidence="1" id="KW-1133">Transmembrane helix</keyword>
<evidence type="ECO:0000256" key="1">
    <source>
        <dbReference type="SAM" id="Phobius"/>
    </source>
</evidence>
<feature type="transmembrane region" description="Helical" evidence="1">
    <location>
        <begin position="84"/>
        <end position="101"/>
    </location>
</feature>
<dbReference type="Proteomes" id="UP000028602">
    <property type="component" value="Unassembled WGS sequence"/>
</dbReference>
<keyword evidence="1" id="KW-0812">Transmembrane</keyword>
<dbReference type="Pfam" id="PF14002">
    <property type="entry name" value="YniB"/>
    <property type="match status" value="1"/>
</dbReference>
<sequence length="178" mass="20485">MNYQQTGRIAIGKKVAGWLLFIPAVISTLISLMNYLYIHSDNQPGIDAVLTDFIHVMINMVKFNTPFLSFLWQNSPVPDFGTQADVLFWVIYFMIFVGLALQASGDRMWRQSCFIKESIDDQLILEQVKEGGGLTRKQLTEKLQTQNHSIFRQYFHLYILPVIVIVIGYFALRLTGFL</sequence>
<evidence type="ECO:0000313" key="3">
    <source>
        <dbReference type="Proteomes" id="UP000028602"/>
    </source>
</evidence>
<dbReference type="EMBL" id="JMPR01000037">
    <property type="protein sequence ID" value="KFD18643.1"/>
    <property type="molecule type" value="Genomic_DNA"/>
</dbReference>
<accession>A0A085JDU7</accession>
<name>A0A085JDU7_9GAMM</name>